<feature type="domain" description="PWWP" evidence="14">
    <location>
        <begin position="198"/>
        <end position="246"/>
    </location>
</feature>
<dbReference type="InterPro" id="IPR050701">
    <property type="entry name" value="Histone_Mod_Regulator"/>
</dbReference>
<feature type="domain" description="PHD-type" evidence="16">
    <location>
        <begin position="603"/>
        <end position="715"/>
    </location>
</feature>
<dbReference type="PROSITE" id="PS50812">
    <property type="entry name" value="PWWP"/>
    <property type="match status" value="1"/>
</dbReference>
<evidence type="ECO:0000256" key="10">
    <source>
        <dbReference type="PROSITE-ProRule" id="PRU00146"/>
    </source>
</evidence>
<keyword evidence="3" id="KW-0808">Transferase</keyword>
<dbReference type="InterPro" id="IPR034732">
    <property type="entry name" value="EPHD"/>
</dbReference>
<dbReference type="GO" id="GO:0006357">
    <property type="term" value="P:regulation of transcription by RNA polymerase II"/>
    <property type="evidence" value="ECO:0007669"/>
    <property type="project" value="TreeGrafter"/>
</dbReference>
<dbReference type="InterPro" id="IPR019787">
    <property type="entry name" value="Znf_PHD-finger"/>
</dbReference>
<keyword evidence="6 10" id="KW-0863">Zinc-finger</keyword>
<dbReference type="PROSITE" id="PS50868">
    <property type="entry name" value="POST_SET"/>
    <property type="match status" value="1"/>
</dbReference>
<dbReference type="AlphaFoldDB" id="A0A5B8MU84"/>
<evidence type="ECO:0000256" key="8">
    <source>
        <dbReference type="ARBA" id="ARBA00022853"/>
    </source>
</evidence>
<keyword evidence="7" id="KW-0862">Zinc</keyword>
<evidence type="ECO:0000256" key="1">
    <source>
        <dbReference type="ARBA" id="ARBA00004123"/>
    </source>
</evidence>
<gene>
    <name evidence="17" type="ORF">A3770_10p57430</name>
</gene>
<dbReference type="PROSITE" id="PS50280">
    <property type="entry name" value="SET"/>
    <property type="match status" value="1"/>
</dbReference>
<feature type="region of interest" description="Disordered" evidence="11">
    <location>
        <begin position="720"/>
        <end position="759"/>
    </location>
</feature>
<dbReference type="Pfam" id="PF13832">
    <property type="entry name" value="zf-HC5HC2H_2"/>
    <property type="match status" value="1"/>
</dbReference>
<feature type="compositionally biased region" description="Acidic residues" evidence="11">
    <location>
        <begin position="27"/>
        <end position="37"/>
    </location>
</feature>
<evidence type="ECO:0000313" key="17">
    <source>
        <dbReference type="EMBL" id="QDZ23225.1"/>
    </source>
</evidence>
<feature type="domain" description="SET" evidence="13">
    <location>
        <begin position="820"/>
        <end position="935"/>
    </location>
</feature>
<dbReference type="Gene3D" id="2.170.270.10">
    <property type="entry name" value="SET domain"/>
    <property type="match status" value="1"/>
</dbReference>
<dbReference type="Gene3D" id="2.30.30.140">
    <property type="match status" value="2"/>
</dbReference>
<dbReference type="GO" id="GO:0008270">
    <property type="term" value="F:zinc ion binding"/>
    <property type="evidence" value="ECO:0007669"/>
    <property type="project" value="UniProtKB-KW"/>
</dbReference>
<dbReference type="Pfam" id="PF00856">
    <property type="entry name" value="SET"/>
    <property type="match status" value="1"/>
</dbReference>
<dbReference type="STRING" id="1764295.A0A5B8MU84"/>
<dbReference type="InterPro" id="IPR019786">
    <property type="entry name" value="Zinc_finger_PHD-type_CS"/>
</dbReference>
<dbReference type="SMART" id="SM00293">
    <property type="entry name" value="PWWP"/>
    <property type="match status" value="1"/>
</dbReference>
<keyword evidence="8" id="KW-0156">Chromatin regulator</keyword>
<evidence type="ECO:0000256" key="7">
    <source>
        <dbReference type="ARBA" id="ARBA00022833"/>
    </source>
</evidence>
<dbReference type="Pfam" id="PF05965">
    <property type="entry name" value="FYRC"/>
    <property type="match status" value="1"/>
</dbReference>
<dbReference type="CDD" id="cd10518">
    <property type="entry name" value="SET_SETD1-like"/>
    <property type="match status" value="1"/>
</dbReference>
<dbReference type="InterPro" id="IPR003616">
    <property type="entry name" value="Post-SET_dom"/>
</dbReference>
<dbReference type="SMART" id="SM00249">
    <property type="entry name" value="PHD"/>
    <property type="match status" value="2"/>
</dbReference>
<evidence type="ECO:0000256" key="5">
    <source>
        <dbReference type="ARBA" id="ARBA00022723"/>
    </source>
</evidence>
<feature type="compositionally biased region" description="Polar residues" evidence="11">
    <location>
        <begin position="1"/>
        <end position="10"/>
    </location>
</feature>
<feature type="region of interest" description="Disordered" evidence="11">
    <location>
        <begin position="331"/>
        <end position="353"/>
    </location>
</feature>
<dbReference type="CDD" id="cd20404">
    <property type="entry name" value="Tudor_Agenet_AtEML-like"/>
    <property type="match status" value="1"/>
</dbReference>
<dbReference type="PROSITE" id="PS51543">
    <property type="entry name" value="FYRC"/>
    <property type="match status" value="1"/>
</dbReference>
<dbReference type="InterPro" id="IPR001214">
    <property type="entry name" value="SET_dom"/>
</dbReference>
<dbReference type="SUPFAM" id="SSF63748">
    <property type="entry name" value="Tudor/PWWP/MBT"/>
    <property type="match status" value="2"/>
</dbReference>
<dbReference type="Pfam" id="PF05964">
    <property type="entry name" value="FYRN"/>
    <property type="match status" value="1"/>
</dbReference>
<dbReference type="PANTHER" id="PTHR13793:SF140">
    <property type="entry name" value="HISTONE-LYSINE N-METHYLTRANSFERASE ATX2"/>
    <property type="match status" value="1"/>
</dbReference>
<dbReference type="InterPro" id="IPR011011">
    <property type="entry name" value="Znf_FYVE_PHD"/>
</dbReference>
<dbReference type="InterPro" id="IPR013083">
    <property type="entry name" value="Znf_RING/FYVE/PHD"/>
</dbReference>
<dbReference type="GO" id="GO:0140993">
    <property type="term" value="F:histone modifying activity"/>
    <property type="evidence" value="ECO:0007669"/>
    <property type="project" value="UniProtKB-ARBA"/>
</dbReference>
<evidence type="ECO:0000313" key="18">
    <source>
        <dbReference type="Proteomes" id="UP000316726"/>
    </source>
</evidence>
<reference evidence="17 18" key="1">
    <citation type="submission" date="2018-07" db="EMBL/GenBank/DDBJ databases">
        <title>The complete nuclear genome of the prasinophyte Chloropicon primus (CCMP1205).</title>
        <authorList>
            <person name="Pombert J.-F."/>
            <person name="Otis C."/>
            <person name="Turmel M."/>
            <person name="Lemieux C."/>
        </authorList>
    </citation>
    <scope>NUCLEOTIDE SEQUENCE [LARGE SCALE GENOMIC DNA]</scope>
    <source>
        <strain evidence="17 18">CCMP1205</strain>
    </source>
</reference>
<evidence type="ECO:0000256" key="3">
    <source>
        <dbReference type="ARBA" id="ARBA00022679"/>
    </source>
</evidence>
<feature type="domain" description="PHD-type" evidence="12">
    <location>
        <begin position="541"/>
        <end position="593"/>
    </location>
</feature>
<evidence type="ECO:0000259" key="16">
    <source>
        <dbReference type="PROSITE" id="PS51805"/>
    </source>
</evidence>
<dbReference type="InterPro" id="IPR001965">
    <property type="entry name" value="Znf_PHD"/>
</dbReference>
<dbReference type="GO" id="GO:0008168">
    <property type="term" value="F:methyltransferase activity"/>
    <property type="evidence" value="ECO:0007669"/>
    <property type="project" value="UniProtKB-KW"/>
</dbReference>
<keyword evidence="4" id="KW-0949">S-adenosyl-L-methionine</keyword>
<dbReference type="Proteomes" id="UP000316726">
    <property type="component" value="Chromosome 10"/>
</dbReference>
<dbReference type="InterPro" id="IPR046341">
    <property type="entry name" value="SET_dom_sf"/>
</dbReference>
<dbReference type="PROSITE" id="PS51805">
    <property type="entry name" value="EPHD"/>
    <property type="match status" value="1"/>
</dbReference>
<dbReference type="Gene3D" id="3.30.40.10">
    <property type="entry name" value="Zinc/RING finger domain, C3HC4 (zinc finger)"/>
    <property type="match status" value="2"/>
</dbReference>
<keyword evidence="2" id="KW-0489">Methyltransferase</keyword>
<dbReference type="Pfam" id="PF00855">
    <property type="entry name" value="PWWP"/>
    <property type="match status" value="1"/>
</dbReference>
<dbReference type="PROSITE" id="PS01359">
    <property type="entry name" value="ZF_PHD_1"/>
    <property type="match status" value="1"/>
</dbReference>
<dbReference type="PANTHER" id="PTHR13793">
    <property type="entry name" value="PHD FINGER PROTEINS"/>
    <property type="match status" value="1"/>
</dbReference>
<dbReference type="InterPro" id="IPR000313">
    <property type="entry name" value="PWWP_dom"/>
</dbReference>
<evidence type="ECO:0000256" key="9">
    <source>
        <dbReference type="ARBA" id="ARBA00023242"/>
    </source>
</evidence>
<dbReference type="InterPro" id="IPR003889">
    <property type="entry name" value="FYrich_C"/>
</dbReference>
<feature type="domain" description="Post-SET" evidence="15">
    <location>
        <begin position="940"/>
        <end position="956"/>
    </location>
</feature>
<comment type="subcellular location">
    <subcellularLocation>
        <location evidence="1">Nucleus</location>
    </subcellularLocation>
</comment>
<protein>
    <recommendedName>
        <fullName evidence="19">Histone-lysine N-methyltransferase</fullName>
    </recommendedName>
</protein>
<organism evidence="17 18">
    <name type="scientific">Chloropicon primus</name>
    <dbReference type="NCBI Taxonomy" id="1764295"/>
    <lineage>
        <taxon>Eukaryota</taxon>
        <taxon>Viridiplantae</taxon>
        <taxon>Chlorophyta</taxon>
        <taxon>Chloropicophyceae</taxon>
        <taxon>Chloropicales</taxon>
        <taxon>Chloropicaceae</taxon>
        <taxon>Chloropicon</taxon>
    </lineage>
</organism>
<evidence type="ECO:0008006" key="19">
    <source>
        <dbReference type="Google" id="ProtNLM"/>
    </source>
</evidence>
<dbReference type="Pfam" id="PF13831">
    <property type="entry name" value="PHD_2"/>
    <property type="match status" value="1"/>
</dbReference>
<dbReference type="InterPro" id="IPR003888">
    <property type="entry name" value="FYrich_N"/>
</dbReference>
<keyword evidence="5" id="KW-0479">Metal-binding</keyword>
<dbReference type="SUPFAM" id="SSF57903">
    <property type="entry name" value="FYVE/PHD zinc finger"/>
    <property type="match status" value="1"/>
</dbReference>
<accession>A0A5B8MU84</accession>
<sequence length="967" mass="107124">MAEQTLTSTKRLYAPSGGVTPLRHDDGDGENENENEELQQTQRKKKIQKTGSTPTPREAEAACGDGDDHGQRLLAAYEGFLRETKSLTRPGRTCQLVNLLQRGFLQEEGEADVKVAREGLIGRRVRVLWPLDFAWYSGTVTGFEGEAGTHCKVAYEDGTEETLSFDKERVRFELRPREALGASFVGGAAEAGPLLAEQGNVVWAKMKGYPPWPARVITREEFEECSAQKLKTEKAVCFQFFGTYEYGQTVGSISSAELGAEVTPDPGKPNACRHPSKPYDVWSWDAGVEVHFHLKYKSSRFRRSVAQAERYLSHNEIPDEMIPPYNDTVLDEEEEEDAAKPRKRKGGSGKDKALSKNFTVGKNLLIEDIGAIEAGDSRFHDEQYIFPLGFRSKRTVQSPAGQEVQVSCSIQRQETQEGGGPSFTVAAQGSDGGETISFTERSAPKAWQLLEENGVIKRQVYSGHKLFGYSVSRVQHAIEKLPGVEWLEHYSPLDEDRWKALEKNKTEEVAAEMKRVRDRWEAIAQCPKSLDFQAVNINLPPNRCAICHTDKETDQNQLIQCDSCLTVVHMGCYGVQEELDPNKVWLCKLCECLGGGSSSLDPKPACALCPCTSHHQILTRTTCKRWAHVACAIWIPETTMVGGIVDGVKKIRPARLQLKCMHCKTDRGACIQCSSKKCYSSAHPLCARQAGWTLKISEDLERGSIKFDATCAKCEAKCAGGPPKKAVRESFVAPTDSPTSPLQLQEEDLSEDSEKSSSAGPFMVESYRSLKKLGTGKAVPYVVSGARGMEARVKGRFRSRLPSPCSLMERLTWTRETVHQRLAAGRSSIHGWGAFARTSHKTGDFVVEYVGELVRTTVANKREAVEYGSKVGIGTYIFALDQNTTIDATKSGNMAQLLNHSCDPNCFSRQVGNGRVVLSAMRDIEPGEELTYDYRFSGDEMMKCRCGSASCRGVVNYVDNGHEENFV</sequence>
<dbReference type="GO" id="GO:0032259">
    <property type="term" value="P:methylation"/>
    <property type="evidence" value="ECO:0007669"/>
    <property type="project" value="UniProtKB-KW"/>
</dbReference>
<dbReference type="SMART" id="SM00317">
    <property type="entry name" value="SET"/>
    <property type="match status" value="1"/>
</dbReference>
<dbReference type="Gene3D" id="3.30.160.360">
    <property type="match status" value="1"/>
</dbReference>
<feature type="region of interest" description="Disordered" evidence="11">
    <location>
        <begin position="1"/>
        <end position="68"/>
    </location>
</feature>
<dbReference type="EMBL" id="CP031043">
    <property type="protein sequence ID" value="QDZ23225.1"/>
    <property type="molecule type" value="Genomic_DNA"/>
</dbReference>
<dbReference type="GO" id="GO:0005634">
    <property type="term" value="C:nucleus"/>
    <property type="evidence" value="ECO:0007669"/>
    <property type="project" value="UniProtKB-SubCell"/>
</dbReference>
<proteinExistence type="predicted"/>
<evidence type="ECO:0000259" key="12">
    <source>
        <dbReference type="PROSITE" id="PS50016"/>
    </source>
</evidence>
<dbReference type="PROSITE" id="PS51542">
    <property type="entry name" value="FYRN"/>
    <property type="match status" value="1"/>
</dbReference>
<dbReference type="SUPFAM" id="SSF82199">
    <property type="entry name" value="SET domain"/>
    <property type="match status" value="1"/>
</dbReference>
<evidence type="ECO:0000259" key="14">
    <source>
        <dbReference type="PROSITE" id="PS50812"/>
    </source>
</evidence>
<evidence type="ECO:0000256" key="4">
    <source>
        <dbReference type="ARBA" id="ARBA00022691"/>
    </source>
</evidence>
<evidence type="ECO:0000259" key="13">
    <source>
        <dbReference type="PROSITE" id="PS50280"/>
    </source>
</evidence>
<evidence type="ECO:0000259" key="15">
    <source>
        <dbReference type="PROSITE" id="PS50868"/>
    </source>
</evidence>
<keyword evidence="18" id="KW-1185">Reference proteome</keyword>
<keyword evidence="9" id="KW-0539">Nucleus</keyword>
<evidence type="ECO:0000256" key="6">
    <source>
        <dbReference type="ARBA" id="ARBA00022771"/>
    </source>
</evidence>
<dbReference type="OrthoDB" id="308383at2759"/>
<evidence type="ECO:0000256" key="11">
    <source>
        <dbReference type="SAM" id="MobiDB-lite"/>
    </source>
</evidence>
<evidence type="ECO:0000256" key="2">
    <source>
        <dbReference type="ARBA" id="ARBA00022603"/>
    </source>
</evidence>
<dbReference type="PROSITE" id="PS50016">
    <property type="entry name" value="ZF_PHD_2"/>
    <property type="match status" value="1"/>
</dbReference>
<name>A0A5B8MU84_9CHLO</name>